<dbReference type="EMBL" id="DUJU01000040">
    <property type="protein sequence ID" value="HIH93102.1"/>
    <property type="molecule type" value="Genomic_DNA"/>
</dbReference>
<comment type="caution">
    <text evidence="2">The sequence shown here is derived from an EMBL/GenBank/DDBJ whole genome shotgun (WGS) entry which is preliminary data.</text>
</comment>
<proteinExistence type="predicted"/>
<dbReference type="InterPro" id="IPR001763">
    <property type="entry name" value="Rhodanese-like_dom"/>
</dbReference>
<feature type="domain" description="Rhodanese" evidence="1">
    <location>
        <begin position="44"/>
        <end position="147"/>
    </location>
</feature>
<dbReference type="Proteomes" id="UP000600774">
    <property type="component" value="Unassembled WGS sequence"/>
</dbReference>
<dbReference type="SUPFAM" id="SSF52821">
    <property type="entry name" value="Rhodanese/Cell cycle control phosphatase"/>
    <property type="match status" value="1"/>
</dbReference>
<evidence type="ECO:0000313" key="2">
    <source>
        <dbReference type="EMBL" id="HIH93102.1"/>
    </source>
</evidence>
<evidence type="ECO:0000313" key="3">
    <source>
        <dbReference type="Proteomes" id="UP000600774"/>
    </source>
</evidence>
<gene>
    <name evidence="2" type="ORF">HA338_03360</name>
</gene>
<dbReference type="GO" id="GO:0004792">
    <property type="term" value="F:thiosulfate-cyanide sulfurtransferase activity"/>
    <property type="evidence" value="ECO:0007669"/>
    <property type="project" value="TreeGrafter"/>
</dbReference>
<dbReference type="CDD" id="cd00158">
    <property type="entry name" value="RHOD"/>
    <property type="match status" value="1"/>
</dbReference>
<dbReference type="PROSITE" id="PS50206">
    <property type="entry name" value="RHODANESE_3"/>
    <property type="match status" value="1"/>
</dbReference>
<dbReference type="SMART" id="SM00450">
    <property type="entry name" value="RHOD"/>
    <property type="match status" value="1"/>
</dbReference>
<dbReference type="RefSeq" id="WP_011023115.1">
    <property type="nucleotide sequence ID" value="NZ_DUJU01000040.1"/>
</dbReference>
<dbReference type="AlphaFoldDB" id="A0A832SFT3"/>
<dbReference type="PANTHER" id="PTHR44086:SF10">
    <property type="entry name" value="THIOSULFATE SULFURTRANSFERASE_RHODANESE-LIKE DOMAIN-CONTAINING PROTEIN 3"/>
    <property type="match status" value="1"/>
</dbReference>
<name>A0A832SFT3_9EURY</name>
<organism evidence="2 3">
    <name type="scientific">Methanosarcina acetivorans</name>
    <dbReference type="NCBI Taxonomy" id="2214"/>
    <lineage>
        <taxon>Archaea</taxon>
        <taxon>Methanobacteriati</taxon>
        <taxon>Methanobacteriota</taxon>
        <taxon>Stenosarchaea group</taxon>
        <taxon>Methanomicrobia</taxon>
        <taxon>Methanosarcinales</taxon>
        <taxon>Methanosarcinaceae</taxon>
        <taxon>Methanosarcina</taxon>
    </lineage>
</organism>
<dbReference type="Pfam" id="PF00581">
    <property type="entry name" value="Rhodanese"/>
    <property type="match status" value="1"/>
</dbReference>
<protein>
    <submittedName>
        <fullName evidence="2">Rhodanese-like domain-containing protein</fullName>
    </submittedName>
</protein>
<sequence>MNKQCMLFFAAILLAFLIISPGMAAASKCTYTNVTACDARQMIEEEDIFILDVCTPSGYDDGQIEGAVLIPLRNLKSDPDALSPDELLPARMKELPCNRNTKILVYCKVGKRGAEASSLLVDAGYKEVSNLEGGLTKWVQEGYPIVATYDSWKNVWYLLLSPQ</sequence>
<dbReference type="Gene3D" id="3.40.250.10">
    <property type="entry name" value="Rhodanese-like domain"/>
    <property type="match status" value="1"/>
</dbReference>
<accession>A0A832SFT3</accession>
<dbReference type="PANTHER" id="PTHR44086">
    <property type="entry name" value="THIOSULFATE SULFURTRANSFERASE RDL2, MITOCHONDRIAL-RELATED"/>
    <property type="match status" value="1"/>
</dbReference>
<reference evidence="2" key="1">
    <citation type="journal article" date="2020" name="bioRxiv">
        <title>A rank-normalized archaeal taxonomy based on genome phylogeny resolves widespread incomplete and uneven classifications.</title>
        <authorList>
            <person name="Rinke C."/>
            <person name="Chuvochina M."/>
            <person name="Mussig A.J."/>
            <person name="Chaumeil P.-A."/>
            <person name="Waite D.W."/>
            <person name="Whitman W.B."/>
            <person name="Parks D.H."/>
            <person name="Hugenholtz P."/>
        </authorList>
    </citation>
    <scope>NUCLEOTIDE SEQUENCE</scope>
    <source>
        <strain evidence="2">UBA8876</strain>
    </source>
</reference>
<evidence type="ECO:0000259" key="1">
    <source>
        <dbReference type="PROSITE" id="PS50206"/>
    </source>
</evidence>
<dbReference type="InterPro" id="IPR036873">
    <property type="entry name" value="Rhodanese-like_dom_sf"/>
</dbReference>
<dbReference type="GeneID" id="1475072"/>